<comment type="similarity">
    <text evidence="1">Belongs to the ARG7 family.</text>
</comment>
<dbReference type="Pfam" id="PF02519">
    <property type="entry name" value="Auxin_inducible"/>
    <property type="match status" value="1"/>
</dbReference>
<dbReference type="EMBL" id="BTGU01000005">
    <property type="protein sequence ID" value="GMN35739.1"/>
    <property type="molecule type" value="Genomic_DNA"/>
</dbReference>
<evidence type="ECO:0000313" key="3">
    <source>
        <dbReference type="Proteomes" id="UP001187192"/>
    </source>
</evidence>
<dbReference type="PANTHER" id="PTHR31374">
    <property type="entry name" value="AUXIN-INDUCED PROTEIN-LIKE-RELATED"/>
    <property type="match status" value="1"/>
</dbReference>
<dbReference type="Proteomes" id="UP001187192">
    <property type="component" value="Unassembled WGS sequence"/>
</dbReference>
<proteinExistence type="inferred from homology"/>
<dbReference type="AlphaFoldDB" id="A0AA88DES8"/>
<dbReference type="PANTHER" id="PTHR31374:SF119">
    <property type="entry name" value="SAUR-LIKE AUXIN-RESPONSIVE PROTEIN FAMILY"/>
    <property type="match status" value="1"/>
</dbReference>
<dbReference type="GO" id="GO:0009733">
    <property type="term" value="P:response to auxin"/>
    <property type="evidence" value="ECO:0007669"/>
    <property type="project" value="InterPro"/>
</dbReference>
<evidence type="ECO:0000256" key="1">
    <source>
        <dbReference type="ARBA" id="ARBA00006974"/>
    </source>
</evidence>
<reference evidence="2" key="1">
    <citation type="submission" date="2023-07" db="EMBL/GenBank/DDBJ databases">
        <title>draft genome sequence of fig (Ficus carica).</title>
        <authorList>
            <person name="Takahashi T."/>
            <person name="Nishimura K."/>
        </authorList>
    </citation>
    <scope>NUCLEOTIDE SEQUENCE</scope>
</reference>
<accession>A0AA88DES8</accession>
<organism evidence="2 3">
    <name type="scientific">Ficus carica</name>
    <name type="common">Common fig</name>
    <dbReference type="NCBI Taxonomy" id="3494"/>
    <lineage>
        <taxon>Eukaryota</taxon>
        <taxon>Viridiplantae</taxon>
        <taxon>Streptophyta</taxon>
        <taxon>Embryophyta</taxon>
        <taxon>Tracheophyta</taxon>
        <taxon>Spermatophyta</taxon>
        <taxon>Magnoliopsida</taxon>
        <taxon>eudicotyledons</taxon>
        <taxon>Gunneridae</taxon>
        <taxon>Pentapetalae</taxon>
        <taxon>rosids</taxon>
        <taxon>fabids</taxon>
        <taxon>Rosales</taxon>
        <taxon>Moraceae</taxon>
        <taxon>Ficeae</taxon>
        <taxon>Ficus</taxon>
    </lineage>
</organism>
<evidence type="ECO:0000313" key="2">
    <source>
        <dbReference type="EMBL" id="GMN35739.1"/>
    </source>
</evidence>
<protein>
    <recommendedName>
        <fullName evidence="4">Small auxin up regulated protein</fullName>
    </recommendedName>
</protein>
<sequence length="153" mass="17223">MSVGFSKCSKIRHIVRMRQMLRRWRNKARVSANRIPSDVPAGHVAVCVGSSCRRFVVRATYLNHPVFKKLLVQAEEEYGFANSHGPLAIPCDESLFEEVLRHISRSDSSGNSSRFLNLENFKGYCHVGVRTGDLDLWADSRPLLHGLAEKTIG</sequence>
<dbReference type="InterPro" id="IPR003676">
    <property type="entry name" value="SAUR_fam"/>
</dbReference>
<comment type="caution">
    <text evidence="2">The sequence shown here is derived from an EMBL/GenBank/DDBJ whole genome shotgun (WGS) entry which is preliminary data.</text>
</comment>
<name>A0AA88DES8_FICCA</name>
<keyword evidence="3" id="KW-1185">Reference proteome</keyword>
<evidence type="ECO:0008006" key="4">
    <source>
        <dbReference type="Google" id="ProtNLM"/>
    </source>
</evidence>
<gene>
    <name evidence="2" type="ORF">TIFTF001_005490</name>
</gene>